<evidence type="ECO:0000259" key="3">
    <source>
        <dbReference type="PROSITE" id="PS50931"/>
    </source>
</evidence>
<evidence type="ECO:0000256" key="2">
    <source>
        <dbReference type="SAM" id="MobiDB-lite"/>
    </source>
</evidence>
<accession>A0A1H9PBC7</accession>
<dbReference type="InterPro" id="IPR036388">
    <property type="entry name" value="WH-like_DNA-bd_sf"/>
</dbReference>
<organism evidence="4 5">
    <name type="scientific">Vreelandella subterranea</name>
    <dbReference type="NCBI Taxonomy" id="416874"/>
    <lineage>
        <taxon>Bacteria</taxon>
        <taxon>Pseudomonadati</taxon>
        <taxon>Pseudomonadota</taxon>
        <taxon>Gammaproteobacteria</taxon>
        <taxon>Oceanospirillales</taxon>
        <taxon>Halomonadaceae</taxon>
        <taxon>Vreelandella</taxon>
    </lineage>
</organism>
<dbReference type="AlphaFoldDB" id="A0A1H9PBC7"/>
<dbReference type="PROSITE" id="PS50931">
    <property type="entry name" value="HTH_LYSR"/>
    <property type="match status" value="1"/>
</dbReference>
<dbReference type="Proteomes" id="UP000198505">
    <property type="component" value="Unassembled WGS sequence"/>
</dbReference>
<dbReference type="PANTHER" id="PTHR30537:SF26">
    <property type="entry name" value="GLYCINE CLEAVAGE SYSTEM TRANSCRIPTIONAL ACTIVATOR"/>
    <property type="match status" value="1"/>
</dbReference>
<dbReference type="InterPro" id="IPR036390">
    <property type="entry name" value="WH_DNA-bd_sf"/>
</dbReference>
<evidence type="ECO:0000313" key="5">
    <source>
        <dbReference type="Proteomes" id="UP000198505"/>
    </source>
</evidence>
<comment type="similarity">
    <text evidence="1">Belongs to the LysR transcriptional regulatory family.</text>
</comment>
<keyword evidence="5" id="KW-1185">Reference proteome</keyword>
<reference evidence="5" key="1">
    <citation type="submission" date="2016-10" db="EMBL/GenBank/DDBJ databases">
        <authorList>
            <person name="Varghese N."/>
            <person name="Submissions S."/>
        </authorList>
    </citation>
    <scope>NUCLEOTIDE SEQUENCE [LARGE SCALE GENOMIC DNA]</scope>
    <source>
        <strain evidence="5">CGMCC 1.6495</strain>
    </source>
</reference>
<dbReference type="InterPro" id="IPR058163">
    <property type="entry name" value="LysR-type_TF_proteobact-type"/>
</dbReference>
<proteinExistence type="inferred from homology"/>
<evidence type="ECO:0000256" key="1">
    <source>
        <dbReference type="ARBA" id="ARBA00009437"/>
    </source>
</evidence>
<dbReference type="EMBL" id="FOGS01000001">
    <property type="protein sequence ID" value="SER45506.1"/>
    <property type="molecule type" value="Genomic_DNA"/>
</dbReference>
<protein>
    <submittedName>
        <fullName evidence="4">Regulatory helix-turn-helix protein, lysR family</fullName>
    </submittedName>
</protein>
<dbReference type="SUPFAM" id="SSF46785">
    <property type="entry name" value="Winged helix' DNA-binding domain"/>
    <property type="match status" value="1"/>
</dbReference>
<dbReference type="InterPro" id="IPR000847">
    <property type="entry name" value="LysR_HTH_N"/>
</dbReference>
<dbReference type="STRING" id="416874.SAMN04487958_101176"/>
<name>A0A1H9PBC7_9GAMM</name>
<dbReference type="RefSeq" id="WP_092824426.1">
    <property type="nucleotide sequence ID" value="NZ_FOGS01000001.1"/>
</dbReference>
<sequence length="90" mass="9563">MGTLPPLRALQVFEAIGRYSSVTEAAGWLGISPAAVSQHIKQLEAHLKMSLVEREGRRLRMTRAGGKGANAGYRRADADSKAGAVTPSSE</sequence>
<dbReference type="Gene3D" id="1.10.10.10">
    <property type="entry name" value="Winged helix-like DNA-binding domain superfamily/Winged helix DNA-binding domain"/>
    <property type="match status" value="1"/>
</dbReference>
<dbReference type="GO" id="GO:0043565">
    <property type="term" value="F:sequence-specific DNA binding"/>
    <property type="evidence" value="ECO:0007669"/>
    <property type="project" value="TreeGrafter"/>
</dbReference>
<dbReference type="Pfam" id="PF00126">
    <property type="entry name" value="HTH_1"/>
    <property type="match status" value="1"/>
</dbReference>
<evidence type="ECO:0000313" key="4">
    <source>
        <dbReference type="EMBL" id="SER45506.1"/>
    </source>
</evidence>
<gene>
    <name evidence="4" type="ORF">SAMN04487958_101176</name>
</gene>
<feature type="domain" description="HTH lysR-type" evidence="3">
    <location>
        <begin position="5"/>
        <end position="62"/>
    </location>
</feature>
<dbReference type="GO" id="GO:0003700">
    <property type="term" value="F:DNA-binding transcription factor activity"/>
    <property type="evidence" value="ECO:0007669"/>
    <property type="project" value="InterPro"/>
</dbReference>
<dbReference type="PANTHER" id="PTHR30537">
    <property type="entry name" value="HTH-TYPE TRANSCRIPTIONAL REGULATOR"/>
    <property type="match status" value="1"/>
</dbReference>
<feature type="region of interest" description="Disordered" evidence="2">
    <location>
        <begin position="60"/>
        <end position="90"/>
    </location>
</feature>
<dbReference type="GO" id="GO:0006351">
    <property type="term" value="P:DNA-templated transcription"/>
    <property type="evidence" value="ECO:0007669"/>
    <property type="project" value="TreeGrafter"/>
</dbReference>